<evidence type="ECO:0000313" key="5">
    <source>
        <dbReference type="EMBL" id="SMX74892.1"/>
    </source>
</evidence>
<feature type="domain" description="Type I restriction modification DNA specificity" evidence="4">
    <location>
        <begin position="187"/>
        <end position="356"/>
    </location>
</feature>
<dbReference type="GO" id="GO:0003677">
    <property type="term" value="F:DNA binding"/>
    <property type="evidence" value="ECO:0007669"/>
    <property type="project" value="UniProtKB-KW"/>
</dbReference>
<dbReference type="InterPro" id="IPR052021">
    <property type="entry name" value="Type-I_RS_S_subunit"/>
</dbReference>
<dbReference type="SUPFAM" id="SSF116734">
    <property type="entry name" value="DNA methylase specificity domain"/>
    <property type="match status" value="2"/>
</dbReference>
<dbReference type="EC" id="3.1.21.3" evidence="5"/>
<dbReference type="EMBL" id="FXZE01000003">
    <property type="protein sequence ID" value="SMX74892.1"/>
    <property type="molecule type" value="Genomic_DNA"/>
</dbReference>
<dbReference type="PANTHER" id="PTHR30408:SF12">
    <property type="entry name" value="TYPE I RESTRICTION ENZYME MJAVIII SPECIFICITY SUBUNIT"/>
    <property type="match status" value="1"/>
</dbReference>
<dbReference type="GO" id="GO:0009307">
    <property type="term" value="P:DNA restriction-modification system"/>
    <property type="evidence" value="ECO:0007669"/>
    <property type="project" value="UniProtKB-KW"/>
</dbReference>
<name>A0A2H1IIU0_9MICO</name>
<dbReference type="GO" id="GO:0009035">
    <property type="term" value="F:type I site-specific deoxyribonuclease activity"/>
    <property type="evidence" value="ECO:0007669"/>
    <property type="project" value="UniProtKB-EC"/>
</dbReference>
<accession>A0A2H1IIU0</accession>
<dbReference type="InterPro" id="IPR044946">
    <property type="entry name" value="Restrct_endonuc_typeI_TRD_sf"/>
</dbReference>
<evidence type="ECO:0000256" key="1">
    <source>
        <dbReference type="ARBA" id="ARBA00010923"/>
    </source>
</evidence>
<protein>
    <submittedName>
        <fullName evidence="5">Type I restriction enzyme, S subunit</fullName>
        <ecNumber evidence="5">3.1.21.3</ecNumber>
    </submittedName>
</protein>
<evidence type="ECO:0000256" key="3">
    <source>
        <dbReference type="ARBA" id="ARBA00023125"/>
    </source>
</evidence>
<keyword evidence="6" id="KW-1185">Reference proteome</keyword>
<comment type="similarity">
    <text evidence="1">Belongs to the type-I restriction system S methylase family.</text>
</comment>
<dbReference type="AlphaFoldDB" id="A0A2H1IIU0"/>
<evidence type="ECO:0000259" key="4">
    <source>
        <dbReference type="Pfam" id="PF01420"/>
    </source>
</evidence>
<dbReference type="PANTHER" id="PTHR30408">
    <property type="entry name" value="TYPE-1 RESTRICTION ENZYME ECOKI SPECIFICITY PROTEIN"/>
    <property type="match status" value="1"/>
</dbReference>
<evidence type="ECO:0000256" key="2">
    <source>
        <dbReference type="ARBA" id="ARBA00022747"/>
    </source>
</evidence>
<dbReference type="Gene3D" id="3.90.220.20">
    <property type="entry name" value="DNA methylase specificity domains"/>
    <property type="match status" value="2"/>
</dbReference>
<dbReference type="Pfam" id="PF01420">
    <property type="entry name" value="Methylase_S"/>
    <property type="match status" value="2"/>
</dbReference>
<dbReference type="Proteomes" id="UP000234342">
    <property type="component" value="Unassembled WGS sequence"/>
</dbReference>
<dbReference type="RefSeq" id="WP_101642092.1">
    <property type="nucleotide sequence ID" value="NZ_FXZE01000003.1"/>
</dbReference>
<proteinExistence type="inferred from homology"/>
<keyword evidence="3" id="KW-0238">DNA-binding</keyword>
<sequence length="384" mass="42059">MKTVPLGEVASIARSTIKPDEIHDDTKYVGLEHIEKSSGKLRPSAAGDANLTSTKHRFSSSQILYGKLRPYLAKIAVPDFSGVCSTDILPISPGNDVDRSYLYHFLTQPTTVADVAGKTTGANLPRIKPEALTTLILPLPPLDEQRRIAAILDKADAIRQKRRQAITHLDTLTQSIFDEMFLTGQSWKTSTLDTMADIASGITKGRKTNGTALMQTPYLAVANVQDGYLDLTNVKQIDATAAEIERYKLLPGDLVLTEGGDPDKLGRGSVWDGEIESCIHQNHIFRVRLQPTSLFSPSFLSRYLSTTEAKKYFLKSAKQTTGIASINKTQLSKFPVPLVPIAEQTKFAHYQAILSRKIVASIEALSTADALFASLQSRAFQGEL</sequence>
<keyword evidence="5" id="KW-0378">Hydrolase</keyword>
<reference evidence="6" key="1">
    <citation type="submission" date="2017-03" db="EMBL/GenBank/DDBJ databases">
        <authorList>
            <person name="Monnet C."/>
        </authorList>
    </citation>
    <scope>NUCLEOTIDE SEQUENCE [LARGE SCALE GENOMIC DNA]</scope>
    <source>
        <strain evidence="6">P10</strain>
    </source>
</reference>
<keyword evidence="2" id="KW-0680">Restriction system</keyword>
<dbReference type="InterPro" id="IPR000055">
    <property type="entry name" value="Restrct_endonuc_typeI_TRD"/>
</dbReference>
<feature type="domain" description="Type I restriction modification DNA specificity" evidence="4">
    <location>
        <begin position="2"/>
        <end position="167"/>
    </location>
</feature>
<evidence type="ECO:0000313" key="6">
    <source>
        <dbReference type="Proteomes" id="UP000234342"/>
    </source>
</evidence>
<dbReference type="CDD" id="cd17253">
    <property type="entry name" value="RMtype1_S_Eco933I-TRD2-CR2_like"/>
    <property type="match status" value="1"/>
</dbReference>
<gene>
    <name evidence="5" type="ORF">BANT10_00920</name>
</gene>
<organism evidence="5 6">
    <name type="scientific">Brevibacterium antiquum</name>
    <dbReference type="NCBI Taxonomy" id="234835"/>
    <lineage>
        <taxon>Bacteria</taxon>
        <taxon>Bacillati</taxon>
        <taxon>Actinomycetota</taxon>
        <taxon>Actinomycetes</taxon>
        <taxon>Micrococcales</taxon>
        <taxon>Brevibacteriaceae</taxon>
        <taxon>Brevibacterium</taxon>
    </lineage>
</organism>